<evidence type="ECO:0000256" key="2">
    <source>
        <dbReference type="ARBA" id="ARBA00004370"/>
    </source>
</evidence>
<dbReference type="PANTHER" id="PTHR24305:SF166">
    <property type="entry name" value="CYTOCHROME P450 12A4, MITOCHONDRIAL-RELATED"/>
    <property type="match status" value="1"/>
</dbReference>
<keyword evidence="6" id="KW-0812">Transmembrane</keyword>
<dbReference type="PRINTS" id="PR00463">
    <property type="entry name" value="EP450I"/>
</dbReference>
<dbReference type="AlphaFoldDB" id="A0AA38JJB9"/>
<keyword evidence="12" id="KW-0472">Membrane</keyword>
<dbReference type="PROSITE" id="PS00086">
    <property type="entry name" value="CYTOCHROME_P450"/>
    <property type="match status" value="1"/>
</dbReference>
<evidence type="ECO:0000313" key="15">
    <source>
        <dbReference type="EMBL" id="KAJ3720775.1"/>
    </source>
</evidence>
<evidence type="ECO:0000256" key="11">
    <source>
        <dbReference type="ARBA" id="ARBA00023033"/>
    </source>
</evidence>
<evidence type="ECO:0000256" key="13">
    <source>
        <dbReference type="PIRSR" id="PIRSR602401-1"/>
    </source>
</evidence>
<proteinExistence type="inferred from homology"/>
<keyword evidence="10 13" id="KW-0408">Iron</keyword>
<name>A0AA38JJB9_9AGAR</name>
<organism evidence="15 16">
    <name type="scientific">Lentinula guzmanii</name>
    <dbReference type="NCBI Taxonomy" id="2804957"/>
    <lineage>
        <taxon>Eukaryota</taxon>
        <taxon>Fungi</taxon>
        <taxon>Dikarya</taxon>
        <taxon>Basidiomycota</taxon>
        <taxon>Agaricomycotina</taxon>
        <taxon>Agaricomycetes</taxon>
        <taxon>Agaricomycetidae</taxon>
        <taxon>Agaricales</taxon>
        <taxon>Marasmiineae</taxon>
        <taxon>Omphalotaceae</taxon>
        <taxon>Lentinula</taxon>
    </lineage>
</organism>
<dbReference type="Pfam" id="PF00067">
    <property type="entry name" value="p450"/>
    <property type="match status" value="1"/>
</dbReference>
<evidence type="ECO:0000256" key="12">
    <source>
        <dbReference type="ARBA" id="ARBA00023136"/>
    </source>
</evidence>
<dbReference type="InterPro" id="IPR050121">
    <property type="entry name" value="Cytochrome_P450_monoxygenase"/>
</dbReference>
<accession>A0AA38JJB9</accession>
<dbReference type="Proteomes" id="UP001176059">
    <property type="component" value="Unassembled WGS sequence"/>
</dbReference>
<keyword evidence="5 13" id="KW-0349">Heme</keyword>
<keyword evidence="9 14" id="KW-0560">Oxidoreductase</keyword>
<protein>
    <submittedName>
        <fullName evidence="15">Cytochrome P450</fullName>
    </submittedName>
</protein>
<keyword evidence="8" id="KW-1133">Transmembrane helix</keyword>
<dbReference type="InterPro" id="IPR001128">
    <property type="entry name" value="Cyt_P450"/>
</dbReference>
<dbReference type="EMBL" id="JANVFO010000060">
    <property type="protein sequence ID" value="KAJ3720775.1"/>
    <property type="molecule type" value="Genomic_DNA"/>
</dbReference>
<dbReference type="GO" id="GO:0016020">
    <property type="term" value="C:membrane"/>
    <property type="evidence" value="ECO:0007669"/>
    <property type="project" value="UniProtKB-SubCell"/>
</dbReference>
<gene>
    <name evidence="15" type="ORF">DFJ43DRAFT_1158733</name>
</gene>
<keyword evidence="11 14" id="KW-0503">Monooxygenase</keyword>
<evidence type="ECO:0000256" key="14">
    <source>
        <dbReference type="RuleBase" id="RU000461"/>
    </source>
</evidence>
<comment type="pathway">
    <text evidence="3">Secondary metabolite biosynthesis; terpenoid biosynthesis.</text>
</comment>
<dbReference type="GO" id="GO:0004497">
    <property type="term" value="F:monooxygenase activity"/>
    <property type="evidence" value="ECO:0007669"/>
    <property type="project" value="UniProtKB-KW"/>
</dbReference>
<dbReference type="InterPro" id="IPR036396">
    <property type="entry name" value="Cyt_P450_sf"/>
</dbReference>
<keyword evidence="16" id="KW-1185">Reference proteome</keyword>
<dbReference type="PANTHER" id="PTHR24305">
    <property type="entry name" value="CYTOCHROME P450"/>
    <property type="match status" value="1"/>
</dbReference>
<feature type="binding site" description="axial binding residue" evidence="13">
    <location>
        <position position="522"/>
    </location>
    <ligand>
        <name>heme</name>
        <dbReference type="ChEBI" id="CHEBI:30413"/>
    </ligand>
    <ligandPart>
        <name>Fe</name>
        <dbReference type="ChEBI" id="CHEBI:18248"/>
    </ligandPart>
</feature>
<dbReference type="InterPro" id="IPR017972">
    <property type="entry name" value="Cyt_P450_CS"/>
</dbReference>
<dbReference type="Gene3D" id="1.10.630.10">
    <property type="entry name" value="Cytochrome P450"/>
    <property type="match status" value="1"/>
</dbReference>
<evidence type="ECO:0000256" key="4">
    <source>
        <dbReference type="ARBA" id="ARBA00010617"/>
    </source>
</evidence>
<reference evidence="15" key="2">
    <citation type="journal article" date="2023" name="Proc. Natl. Acad. Sci. U.S.A.">
        <title>A global phylogenomic analysis of the shiitake genus Lentinula.</title>
        <authorList>
            <person name="Sierra-Patev S."/>
            <person name="Min B."/>
            <person name="Naranjo-Ortiz M."/>
            <person name="Looney B."/>
            <person name="Konkel Z."/>
            <person name="Slot J.C."/>
            <person name="Sakamoto Y."/>
            <person name="Steenwyk J.L."/>
            <person name="Rokas A."/>
            <person name="Carro J."/>
            <person name="Camarero S."/>
            <person name="Ferreira P."/>
            <person name="Molpeceres G."/>
            <person name="Ruiz-Duenas F.J."/>
            <person name="Serrano A."/>
            <person name="Henrissat B."/>
            <person name="Drula E."/>
            <person name="Hughes K.W."/>
            <person name="Mata J.L."/>
            <person name="Ishikawa N.K."/>
            <person name="Vargas-Isla R."/>
            <person name="Ushijima S."/>
            <person name="Smith C.A."/>
            <person name="Donoghue J."/>
            <person name="Ahrendt S."/>
            <person name="Andreopoulos W."/>
            <person name="He G."/>
            <person name="LaButti K."/>
            <person name="Lipzen A."/>
            <person name="Ng V."/>
            <person name="Riley R."/>
            <person name="Sandor L."/>
            <person name="Barry K."/>
            <person name="Martinez A.T."/>
            <person name="Xiao Y."/>
            <person name="Gibbons J.G."/>
            <person name="Terashima K."/>
            <person name="Grigoriev I.V."/>
            <person name="Hibbett D."/>
        </authorList>
    </citation>
    <scope>NUCLEOTIDE SEQUENCE</scope>
    <source>
        <strain evidence="15">ET3784</strain>
    </source>
</reference>
<evidence type="ECO:0000256" key="3">
    <source>
        <dbReference type="ARBA" id="ARBA00004721"/>
    </source>
</evidence>
<evidence type="ECO:0000256" key="8">
    <source>
        <dbReference type="ARBA" id="ARBA00022989"/>
    </source>
</evidence>
<comment type="similarity">
    <text evidence="4 14">Belongs to the cytochrome P450 family.</text>
</comment>
<dbReference type="InterPro" id="IPR002401">
    <property type="entry name" value="Cyt_P450_E_grp-I"/>
</dbReference>
<evidence type="ECO:0000256" key="1">
    <source>
        <dbReference type="ARBA" id="ARBA00001971"/>
    </source>
</evidence>
<evidence type="ECO:0000256" key="9">
    <source>
        <dbReference type="ARBA" id="ARBA00023002"/>
    </source>
</evidence>
<dbReference type="GO" id="GO:0005506">
    <property type="term" value="F:iron ion binding"/>
    <property type="evidence" value="ECO:0007669"/>
    <property type="project" value="InterPro"/>
</dbReference>
<comment type="subcellular location">
    <subcellularLocation>
        <location evidence="2">Membrane</location>
    </subcellularLocation>
</comment>
<sequence length="586" mass="66502">MSSWLAFQFSPASLLNLKELDLAQKLLSTFGCSMIAFIVKVSLALILELPSGPAKTSFLLGAEYDLLHQEETGVLEEKWLSEYGTAFRASTYYSEDMLVVAVSPSRCLSLASIAMVKRKVNYAGSKGLAICDCNFGESSYRFPKPQDVRQITTFLMGRGILNVEGAIHNRHRKALNPAFSAKQLRQFLELFQRSTGRLVAKWRQEIDNPANERSVLNVTAWLPKITLDVIGESAFNYKFGSLDGEETELGTIFENLFVESRLYPRKRQLLYRALRRNLPASVADFLLQFPTKEEKRFLGFLNASKRVARPLFERASNEKNTENDVQDDDHKDVLSVLVRANQEEDPRKALNEDEVLSQMATMILAGHETTASTMTWILYALTKSPKDQERIYQEIREMRELTGNQEPTPQDLDSMNFFNAVIKEGLRLYPIVPNITREAQSDDVIPLEFPVTTVSGDEIFQIPVSKGQRVMLCLGMYNRLVQVWGDDADQWNPERFIKPSKKNTTLGVYANLMTFSAGLRACIGWRFAVMELQAIMFGLLEKFEFCPPASGELDEIQAVPFGLIIPMKRGKWKEGKQMPLHVKTRK</sequence>
<comment type="caution">
    <text evidence="15">The sequence shown here is derived from an EMBL/GenBank/DDBJ whole genome shotgun (WGS) entry which is preliminary data.</text>
</comment>
<evidence type="ECO:0000313" key="16">
    <source>
        <dbReference type="Proteomes" id="UP001176059"/>
    </source>
</evidence>
<dbReference type="GO" id="GO:0020037">
    <property type="term" value="F:heme binding"/>
    <property type="evidence" value="ECO:0007669"/>
    <property type="project" value="InterPro"/>
</dbReference>
<keyword evidence="7 13" id="KW-0479">Metal-binding</keyword>
<evidence type="ECO:0000256" key="10">
    <source>
        <dbReference type="ARBA" id="ARBA00023004"/>
    </source>
</evidence>
<evidence type="ECO:0000256" key="6">
    <source>
        <dbReference type="ARBA" id="ARBA00022692"/>
    </source>
</evidence>
<evidence type="ECO:0000256" key="5">
    <source>
        <dbReference type="ARBA" id="ARBA00022617"/>
    </source>
</evidence>
<reference evidence="15" key="1">
    <citation type="submission" date="2022-08" db="EMBL/GenBank/DDBJ databases">
        <authorList>
            <consortium name="DOE Joint Genome Institute"/>
            <person name="Min B."/>
            <person name="Sierra-Patev S."/>
            <person name="Naranjo-Ortiz M."/>
            <person name="Looney B."/>
            <person name="Konkel Z."/>
            <person name="Slot J.C."/>
            <person name="Sakamoto Y."/>
            <person name="Steenwyk J.L."/>
            <person name="Rokas A."/>
            <person name="Carro J."/>
            <person name="Camarero S."/>
            <person name="Ferreira P."/>
            <person name="Molpeceres G."/>
            <person name="Ruiz-duenas F.J."/>
            <person name="Serrano A."/>
            <person name="Henrissat B."/>
            <person name="Drula E."/>
            <person name="Hughes K.W."/>
            <person name="Mata J.L."/>
            <person name="Ishikawa N.K."/>
            <person name="Vargas-Isla R."/>
            <person name="Ushijima S."/>
            <person name="Smith C.A."/>
            <person name="Ahrendt S."/>
            <person name="Andreopoulos W."/>
            <person name="He G."/>
            <person name="LaButti K."/>
            <person name="Lipzen A."/>
            <person name="Ng V."/>
            <person name="Riley R."/>
            <person name="Sandor L."/>
            <person name="Barry K."/>
            <person name="Martinez A.T."/>
            <person name="Xiao Y."/>
            <person name="Gibbons J.G."/>
            <person name="Terashima K."/>
            <person name="Hibbett D.S."/>
            <person name="Grigoriev I.V."/>
        </authorList>
    </citation>
    <scope>NUCLEOTIDE SEQUENCE</scope>
    <source>
        <strain evidence="15">ET3784</strain>
    </source>
</reference>
<comment type="cofactor">
    <cofactor evidence="1 13">
        <name>heme</name>
        <dbReference type="ChEBI" id="CHEBI:30413"/>
    </cofactor>
</comment>
<evidence type="ECO:0000256" key="7">
    <source>
        <dbReference type="ARBA" id="ARBA00022723"/>
    </source>
</evidence>
<dbReference type="GO" id="GO:0016705">
    <property type="term" value="F:oxidoreductase activity, acting on paired donors, with incorporation or reduction of molecular oxygen"/>
    <property type="evidence" value="ECO:0007669"/>
    <property type="project" value="InterPro"/>
</dbReference>
<dbReference type="PRINTS" id="PR00385">
    <property type="entry name" value="P450"/>
</dbReference>
<dbReference type="SUPFAM" id="SSF48264">
    <property type="entry name" value="Cytochrome P450"/>
    <property type="match status" value="1"/>
</dbReference>